<dbReference type="PIRSF" id="PIRSF001220">
    <property type="entry name" value="L-ASNase_gatD"/>
    <property type="match status" value="1"/>
</dbReference>
<protein>
    <recommendedName>
        <fullName evidence="10">L-asparaginase 1</fullName>
    </recommendedName>
</protein>
<dbReference type="Pfam" id="PF00710">
    <property type="entry name" value="Asparaginase"/>
    <property type="match status" value="1"/>
</dbReference>
<feature type="binding site" evidence="3">
    <location>
        <begin position="86"/>
        <end position="87"/>
    </location>
    <ligand>
        <name>substrate</name>
    </ligand>
</feature>
<evidence type="ECO:0000259" key="7">
    <source>
        <dbReference type="Pfam" id="PF17763"/>
    </source>
</evidence>
<dbReference type="AlphaFoldDB" id="A0A143DG94"/>
<evidence type="ECO:0000313" key="8">
    <source>
        <dbReference type="EMBL" id="AMW35313.1"/>
    </source>
</evidence>
<feature type="domain" description="Asparaginase/glutaminase C-terminal" evidence="7">
    <location>
        <begin position="202"/>
        <end position="317"/>
    </location>
</feature>
<feature type="active site" evidence="5">
    <location>
        <position position="86"/>
    </location>
</feature>
<dbReference type="STRING" id="1549855.AY555_09145"/>
<dbReference type="PROSITE" id="PS51732">
    <property type="entry name" value="ASN_GLN_ASE_3"/>
    <property type="match status" value="1"/>
</dbReference>
<comment type="similarity">
    <text evidence="1">Belongs to the asparaginase 1 family.</text>
</comment>
<evidence type="ECO:0000256" key="2">
    <source>
        <dbReference type="PIRSR" id="PIRSR001220-1"/>
    </source>
</evidence>
<dbReference type="EMBL" id="CP014525">
    <property type="protein sequence ID" value="AMW35313.1"/>
    <property type="molecule type" value="Genomic_DNA"/>
</dbReference>
<dbReference type="PRINTS" id="PR00139">
    <property type="entry name" value="ASNGLNASE"/>
</dbReference>
<dbReference type="InterPro" id="IPR027474">
    <property type="entry name" value="L-asparaginase_N"/>
</dbReference>
<dbReference type="Gene3D" id="3.40.50.1170">
    <property type="entry name" value="L-asparaginase, N-terminal domain"/>
    <property type="match status" value="1"/>
</dbReference>
<dbReference type="InterPro" id="IPR006034">
    <property type="entry name" value="Asparaginase/glutaminase-like"/>
</dbReference>
<dbReference type="InterPro" id="IPR036152">
    <property type="entry name" value="Asp/glu_Ase-like_sf"/>
</dbReference>
<keyword evidence="9" id="KW-1185">Reference proteome</keyword>
<dbReference type="PANTHER" id="PTHR11707">
    <property type="entry name" value="L-ASPARAGINASE"/>
    <property type="match status" value="1"/>
</dbReference>
<dbReference type="InterPro" id="IPR027473">
    <property type="entry name" value="L-asparaginase_C"/>
</dbReference>
<evidence type="ECO:0000256" key="4">
    <source>
        <dbReference type="PROSITE-ProRule" id="PRU10099"/>
    </source>
</evidence>
<feature type="binding site" evidence="3">
    <location>
        <position position="55"/>
    </location>
    <ligand>
        <name>substrate</name>
    </ligand>
</feature>
<evidence type="ECO:0008006" key="10">
    <source>
        <dbReference type="Google" id="ProtNLM"/>
    </source>
</evidence>
<evidence type="ECO:0000313" key="9">
    <source>
        <dbReference type="Proteomes" id="UP000076066"/>
    </source>
</evidence>
<reference evidence="8 9" key="1">
    <citation type="submission" date="2016-02" db="EMBL/GenBank/DDBJ databases">
        <title>Complete Genome of H5569, the type strain of the newly described species Haematospirillium jordaniae.</title>
        <authorList>
            <person name="Nicholson A.C."/>
            <person name="Humrighouse B.W."/>
            <person name="Loparov V."/>
            <person name="McQuiston J.R."/>
        </authorList>
    </citation>
    <scope>NUCLEOTIDE SEQUENCE [LARGE SCALE GENOMIC DNA]</scope>
    <source>
        <strain evidence="8 9">H5569</strain>
    </source>
</reference>
<evidence type="ECO:0000259" key="6">
    <source>
        <dbReference type="Pfam" id="PF00710"/>
    </source>
</evidence>
<evidence type="ECO:0000256" key="3">
    <source>
        <dbReference type="PIRSR" id="PIRSR001220-2"/>
    </source>
</evidence>
<sequence>MRPVTILYTGGTIGMELGEKGWRPAASFASLLDHMLPGCVDSRDMVLEYVPAVDSAHVDPALWYRIGHECVRATSSGHGVVVVHGTDTLSWTAASLALQQVARGAPVVLTGSMIPLVGHDSDGIRNLEQALSVARDPDTHGVLVCFGGRIIPAVRSRKISTSTPDAFRDVLSLGGVDAPWPIPSNEELALGPPRPLPAVVDIGLVACYPGLSAGFLAGLTAWQPSGLVLECFGNGTAPFVEGALQQVLSDLVRHGTLVVAVSQCLGGAIDLDHYEAGAALRDAGVLAGRGLTRETAFAKLHLILSHGLRGQSAVDMFFRDFCGETRIC</sequence>
<dbReference type="Proteomes" id="UP000076066">
    <property type="component" value="Chromosome"/>
</dbReference>
<feature type="domain" description="L-asparaginase N-terminal" evidence="6">
    <location>
        <begin position="4"/>
        <end position="169"/>
    </location>
</feature>
<evidence type="ECO:0000256" key="5">
    <source>
        <dbReference type="PROSITE-ProRule" id="PRU10100"/>
    </source>
</evidence>
<evidence type="ECO:0000256" key="1">
    <source>
        <dbReference type="ARBA" id="ARBA00010518"/>
    </source>
</evidence>
<dbReference type="InterPro" id="IPR037152">
    <property type="entry name" value="L-asparaginase_N_sf"/>
</dbReference>
<dbReference type="PANTHER" id="PTHR11707:SF28">
    <property type="entry name" value="60 KDA LYSOPHOSPHOLIPASE"/>
    <property type="match status" value="1"/>
</dbReference>
<feature type="active site" description="O-isoaspartyl threonine intermediate" evidence="2">
    <location>
        <position position="12"/>
    </location>
</feature>
<dbReference type="GO" id="GO:0005829">
    <property type="term" value="C:cytosol"/>
    <property type="evidence" value="ECO:0007669"/>
    <property type="project" value="TreeGrafter"/>
</dbReference>
<dbReference type="SUPFAM" id="SSF53774">
    <property type="entry name" value="Glutaminase/Asparaginase"/>
    <property type="match status" value="1"/>
</dbReference>
<gene>
    <name evidence="8" type="ORF">AY555_09145</name>
</gene>
<dbReference type="KEGG" id="hjo:AY555_09145"/>
<dbReference type="PROSITE" id="PS00917">
    <property type="entry name" value="ASN_GLN_ASE_2"/>
    <property type="match status" value="1"/>
</dbReference>
<accession>A0A143DG94</accession>
<dbReference type="SMART" id="SM00870">
    <property type="entry name" value="Asparaginase"/>
    <property type="match status" value="1"/>
</dbReference>
<dbReference type="InterPro" id="IPR020827">
    <property type="entry name" value="Asparaginase/glutaminase_AS1"/>
</dbReference>
<dbReference type="PIRSF" id="PIRSF500176">
    <property type="entry name" value="L_ASNase"/>
    <property type="match status" value="1"/>
</dbReference>
<dbReference type="PROSITE" id="PS00144">
    <property type="entry name" value="ASN_GLN_ASE_1"/>
    <property type="match status" value="1"/>
</dbReference>
<dbReference type="RefSeq" id="WP_066135881.1">
    <property type="nucleotide sequence ID" value="NZ_CP014525.1"/>
</dbReference>
<dbReference type="GO" id="GO:0006520">
    <property type="term" value="P:amino acid metabolic process"/>
    <property type="evidence" value="ECO:0007669"/>
    <property type="project" value="InterPro"/>
</dbReference>
<dbReference type="GO" id="GO:0004067">
    <property type="term" value="F:asparaginase activity"/>
    <property type="evidence" value="ECO:0007669"/>
    <property type="project" value="UniProtKB-UniRule"/>
</dbReference>
<dbReference type="GeneID" id="53317318"/>
<feature type="active site" evidence="4">
    <location>
        <position position="12"/>
    </location>
</feature>
<proteinExistence type="inferred from homology"/>
<dbReference type="Pfam" id="PF17763">
    <property type="entry name" value="Asparaginase_C"/>
    <property type="match status" value="1"/>
</dbReference>
<dbReference type="Gene3D" id="3.40.50.40">
    <property type="match status" value="1"/>
</dbReference>
<name>A0A143DG94_9PROT</name>
<dbReference type="InterPro" id="IPR027475">
    <property type="entry name" value="Asparaginase/glutaminase_AS2"/>
</dbReference>
<dbReference type="SFLD" id="SFLDS00057">
    <property type="entry name" value="Glutaminase/Asparaginase"/>
    <property type="match status" value="1"/>
</dbReference>
<organism evidence="8 9">
    <name type="scientific">Haematospirillum jordaniae</name>
    <dbReference type="NCBI Taxonomy" id="1549855"/>
    <lineage>
        <taxon>Bacteria</taxon>
        <taxon>Pseudomonadati</taxon>
        <taxon>Pseudomonadota</taxon>
        <taxon>Alphaproteobacteria</taxon>
        <taxon>Rhodospirillales</taxon>
        <taxon>Novispirillaceae</taxon>
        <taxon>Haematospirillum</taxon>
    </lineage>
</organism>
<dbReference type="OrthoDB" id="9788068at2"/>
<dbReference type="InterPro" id="IPR040919">
    <property type="entry name" value="Asparaginase_C"/>
</dbReference>